<evidence type="ECO:0000313" key="2">
    <source>
        <dbReference type="EMBL" id="BBD92561.1"/>
    </source>
</evidence>
<feature type="transmembrane region" description="Helical" evidence="1">
    <location>
        <begin position="161"/>
        <end position="179"/>
    </location>
</feature>
<organism evidence="2 3">
    <name type="scientific">Staphylococcus caprae</name>
    <dbReference type="NCBI Taxonomy" id="29380"/>
    <lineage>
        <taxon>Bacteria</taxon>
        <taxon>Bacillati</taxon>
        <taxon>Bacillota</taxon>
        <taxon>Bacilli</taxon>
        <taxon>Bacillales</taxon>
        <taxon>Staphylococcaceae</taxon>
        <taxon>Staphylococcus</taxon>
    </lineage>
</organism>
<protein>
    <recommendedName>
        <fullName evidence="4">Tandem five-TM protein</fullName>
    </recommendedName>
</protein>
<dbReference type="Proteomes" id="UP000274772">
    <property type="component" value="Chromosome"/>
</dbReference>
<dbReference type="EMBL" id="AP018586">
    <property type="protein sequence ID" value="BBD92561.1"/>
    <property type="molecule type" value="Genomic_DNA"/>
</dbReference>
<evidence type="ECO:0008006" key="4">
    <source>
        <dbReference type="Google" id="ProtNLM"/>
    </source>
</evidence>
<accession>A0ABM7FWK4</accession>
<evidence type="ECO:0000313" key="3">
    <source>
        <dbReference type="Proteomes" id="UP000274772"/>
    </source>
</evidence>
<keyword evidence="3" id="KW-1185">Reference proteome</keyword>
<evidence type="ECO:0000256" key="1">
    <source>
        <dbReference type="SAM" id="Phobius"/>
    </source>
</evidence>
<keyword evidence="1" id="KW-0812">Transmembrane</keyword>
<dbReference type="RefSeq" id="WP_044466270.1">
    <property type="nucleotide sequence ID" value="NZ_AP018586.1"/>
</dbReference>
<feature type="transmembrane region" description="Helical" evidence="1">
    <location>
        <begin position="108"/>
        <end position="128"/>
    </location>
</feature>
<feature type="transmembrane region" description="Helical" evidence="1">
    <location>
        <begin position="78"/>
        <end position="96"/>
    </location>
</feature>
<feature type="transmembrane region" description="Helical" evidence="1">
    <location>
        <begin position="185"/>
        <end position="206"/>
    </location>
</feature>
<proteinExistence type="predicted"/>
<dbReference type="InterPro" id="IPR005915">
    <property type="entry name" value="Tandem_5TM"/>
</dbReference>
<dbReference type="Pfam" id="PF04276">
    <property type="entry name" value="DUF443"/>
    <property type="match status" value="1"/>
</dbReference>
<dbReference type="NCBIfam" id="TIGR01218">
    <property type="entry name" value="Gpos_tandem_5TM"/>
    <property type="match status" value="1"/>
</dbReference>
<keyword evidence="1" id="KW-1133">Transmembrane helix</keyword>
<reference evidence="2 3" key="1">
    <citation type="submission" date="2018-05" db="EMBL/GenBank/DDBJ databases">
        <title>Complete genome sequencing of three human clinical isolates of Staphylococcus caprae reveals virulence factors similar to those of S. epidermidis and S. capitis.</title>
        <authorList>
            <person name="Watanabe S."/>
            <person name="Cui L."/>
        </authorList>
    </citation>
    <scope>NUCLEOTIDE SEQUENCE [LARGE SCALE GENOMIC DNA]</scope>
    <source>
        <strain evidence="2 3">JMUB590</strain>
    </source>
</reference>
<keyword evidence="1" id="KW-0472">Membrane</keyword>
<name>A0ABM7FWK4_9STAP</name>
<gene>
    <name evidence="2" type="ORF">JMUB590_1503</name>
</gene>
<dbReference type="GeneID" id="58051259"/>
<sequence>MDKKLKRQIEIISIKGNSKYKLIKYEGKNYVIDLNSNKLSYIFPLLNYFTPHKLIEVSLNDINNEKSITKNEDKLNDALLSLSVGITVILGVLLRPLFDYGNFPSSRIFNLLIILLTNFALILTKFIFDKRKRDVLALRNGTNVKLAYILPNFKIVIKNTVLYLILSFLYLMSLIAFYSMENSNIFFILTMIIFLLLILFQNIRLYGKIKIYGKISEIN</sequence>